<protein>
    <submittedName>
        <fullName evidence="2">Scr1 family TA system antitoxin-like transcriptional regulator</fullName>
    </submittedName>
</protein>
<evidence type="ECO:0000313" key="3">
    <source>
        <dbReference type="Proteomes" id="UP001596180"/>
    </source>
</evidence>
<dbReference type="Proteomes" id="UP001596180">
    <property type="component" value="Unassembled WGS sequence"/>
</dbReference>
<dbReference type="InterPro" id="IPR043917">
    <property type="entry name" value="DUF5753"/>
</dbReference>
<organism evidence="2 3">
    <name type="scientific">Streptomyces chlorus</name>
    <dbReference type="NCBI Taxonomy" id="887452"/>
    <lineage>
        <taxon>Bacteria</taxon>
        <taxon>Bacillati</taxon>
        <taxon>Actinomycetota</taxon>
        <taxon>Actinomycetes</taxon>
        <taxon>Kitasatosporales</taxon>
        <taxon>Streptomycetaceae</taxon>
        <taxon>Streptomyces</taxon>
    </lineage>
</organism>
<evidence type="ECO:0000313" key="2">
    <source>
        <dbReference type="EMBL" id="MFC5852539.1"/>
    </source>
</evidence>
<sequence length="98" mass="11488">MELQIMPLRQRYHAGTDGPMQLLETPERQWLGYAEGQKTGQLVSDREAVSVMQMRYAKMRLQALSRRTRWSCCSGCEECYEHRQRAGLVQEQLQRVRG</sequence>
<dbReference type="EMBL" id="JBHSOA010000025">
    <property type="protein sequence ID" value="MFC5852539.1"/>
    <property type="molecule type" value="Genomic_DNA"/>
</dbReference>
<accession>A0ABW1DZE9</accession>
<dbReference type="Pfam" id="PF19054">
    <property type="entry name" value="DUF5753"/>
    <property type="match status" value="1"/>
</dbReference>
<evidence type="ECO:0000259" key="1">
    <source>
        <dbReference type="Pfam" id="PF19054"/>
    </source>
</evidence>
<name>A0ABW1DZE9_9ACTN</name>
<reference evidence="3" key="1">
    <citation type="journal article" date="2019" name="Int. J. Syst. Evol. Microbiol.">
        <title>The Global Catalogue of Microorganisms (GCM) 10K type strain sequencing project: providing services to taxonomists for standard genome sequencing and annotation.</title>
        <authorList>
            <consortium name="The Broad Institute Genomics Platform"/>
            <consortium name="The Broad Institute Genome Sequencing Center for Infectious Disease"/>
            <person name="Wu L."/>
            <person name="Ma J."/>
        </authorList>
    </citation>
    <scope>NUCLEOTIDE SEQUENCE [LARGE SCALE GENOMIC DNA]</scope>
    <source>
        <strain evidence="3">JCM 10411</strain>
    </source>
</reference>
<feature type="domain" description="DUF5753" evidence="1">
    <location>
        <begin position="2"/>
        <end position="67"/>
    </location>
</feature>
<proteinExistence type="predicted"/>
<keyword evidence="3" id="KW-1185">Reference proteome</keyword>
<dbReference type="RefSeq" id="WP_381362926.1">
    <property type="nucleotide sequence ID" value="NZ_JBHSOA010000025.1"/>
</dbReference>
<comment type="caution">
    <text evidence="2">The sequence shown here is derived from an EMBL/GenBank/DDBJ whole genome shotgun (WGS) entry which is preliminary data.</text>
</comment>
<gene>
    <name evidence="2" type="ORF">ACFPZI_12090</name>
</gene>